<name>A0AAE0EUB9_9CHLO</name>
<reference evidence="1 2" key="1">
    <citation type="journal article" date="2015" name="Genome Biol. Evol.">
        <title>Comparative Genomics of a Bacterivorous Green Alga Reveals Evolutionary Causalities and Consequences of Phago-Mixotrophic Mode of Nutrition.</title>
        <authorList>
            <person name="Burns J.A."/>
            <person name="Paasch A."/>
            <person name="Narechania A."/>
            <person name="Kim E."/>
        </authorList>
    </citation>
    <scope>NUCLEOTIDE SEQUENCE [LARGE SCALE GENOMIC DNA]</scope>
    <source>
        <strain evidence="1 2">PLY_AMNH</strain>
    </source>
</reference>
<sequence length="214" mass="23922">MNHSLDNRLKETSKRQLDAQQAEIAERNKLIGALLDDPMQGGTEDLDVLCYRPDPSLDQAMHRAVDARKKSLAVMQANRHDITQQVAPPLTEGFVPYYKDTGLDDALQGAVRARQDSMYNMHREKNQYMAEAEAYAGESLSGDYQVQPTASPPAPETRLRTDTAFAHPPQHPSISRARLQLSLIFRPADFLVFRLVVPTEFASLTGFSFGSFNT</sequence>
<organism evidence="1 2">
    <name type="scientific">Cymbomonas tetramitiformis</name>
    <dbReference type="NCBI Taxonomy" id="36881"/>
    <lineage>
        <taxon>Eukaryota</taxon>
        <taxon>Viridiplantae</taxon>
        <taxon>Chlorophyta</taxon>
        <taxon>Pyramimonadophyceae</taxon>
        <taxon>Pyramimonadales</taxon>
        <taxon>Pyramimonadaceae</taxon>
        <taxon>Cymbomonas</taxon>
    </lineage>
</organism>
<dbReference type="AlphaFoldDB" id="A0AAE0EUB9"/>
<comment type="caution">
    <text evidence="1">The sequence shown here is derived from an EMBL/GenBank/DDBJ whole genome shotgun (WGS) entry which is preliminary data.</text>
</comment>
<evidence type="ECO:0000313" key="2">
    <source>
        <dbReference type="Proteomes" id="UP001190700"/>
    </source>
</evidence>
<dbReference type="Proteomes" id="UP001190700">
    <property type="component" value="Unassembled WGS sequence"/>
</dbReference>
<accession>A0AAE0EUB9</accession>
<dbReference type="EMBL" id="LGRX02033625">
    <property type="protein sequence ID" value="KAK3240504.1"/>
    <property type="molecule type" value="Genomic_DNA"/>
</dbReference>
<gene>
    <name evidence="1" type="ORF">CYMTET_49662</name>
</gene>
<keyword evidence="2" id="KW-1185">Reference proteome</keyword>
<protein>
    <submittedName>
        <fullName evidence="1">Uncharacterized protein</fullName>
    </submittedName>
</protein>
<proteinExistence type="predicted"/>
<evidence type="ECO:0000313" key="1">
    <source>
        <dbReference type="EMBL" id="KAK3240504.1"/>
    </source>
</evidence>